<dbReference type="Proteomes" id="UP000095282">
    <property type="component" value="Unplaced"/>
</dbReference>
<evidence type="ECO:0000313" key="2">
    <source>
        <dbReference type="Proteomes" id="UP000095282"/>
    </source>
</evidence>
<feature type="compositionally biased region" description="Acidic residues" evidence="1">
    <location>
        <begin position="184"/>
        <end position="198"/>
    </location>
</feature>
<keyword evidence="2" id="KW-1185">Reference proteome</keyword>
<dbReference type="AlphaFoldDB" id="A0A1I7SZA2"/>
<evidence type="ECO:0000313" key="3">
    <source>
        <dbReference type="WBParaSite" id="Csp11.Scaffold408.g952.t1"/>
    </source>
</evidence>
<dbReference type="WBParaSite" id="Csp11.Scaffold408.g952.t1">
    <property type="protein sequence ID" value="Csp11.Scaffold408.g952.t1"/>
    <property type="gene ID" value="Csp11.Scaffold408.g952"/>
</dbReference>
<protein>
    <submittedName>
        <fullName evidence="3">NR LBD domain-containing protein</fullName>
    </submittedName>
</protein>
<evidence type="ECO:0000256" key="1">
    <source>
        <dbReference type="SAM" id="MobiDB-lite"/>
    </source>
</evidence>
<sequence length="469" mass="54048">MLNKPISSPVLSETRSKMIALVADKIRNSDEATSELFLDDVTSSQFSNPWPANRMRSEMMTPDYDYEDTEQREDLTHDEFYEPQTEFYEIEENVKQTRSGRISKTNHLDSNFVYRKVEKRVKVIAKKPKAKKKKVKKETHFSDDDIHESVAIATRSGRRYKRRYSYPVDAISAGGIEYQRDSGEAEEEETQEKEEEPDVNMFSPSHVYYEQDIEYSSVDYDDPSIDISFQQEDQMNETIEIPPTEEEEFLQIKQVEQHEMSPEYPETITEIPKAASPIFAVPRVPRRLTFRSKSTNSHPIQTPNGIQSTSETSEINLGILKQPARPNENLPRLAHKSLLTSLRTMMISLDVPIPISIEKQFERNLARLSGFEMLDLNEIVSFAELQVSINSCFLILGKCSVLSSEERSISLRDFTLLFRNMLISLQLPFLNDFENTLKTMFGWFSTTDKKVSVEKLQMALNTIIAMVAP</sequence>
<feature type="region of interest" description="Disordered" evidence="1">
    <location>
        <begin position="178"/>
        <end position="199"/>
    </location>
</feature>
<organism evidence="2 3">
    <name type="scientific">Caenorhabditis tropicalis</name>
    <dbReference type="NCBI Taxonomy" id="1561998"/>
    <lineage>
        <taxon>Eukaryota</taxon>
        <taxon>Metazoa</taxon>
        <taxon>Ecdysozoa</taxon>
        <taxon>Nematoda</taxon>
        <taxon>Chromadorea</taxon>
        <taxon>Rhabditida</taxon>
        <taxon>Rhabditina</taxon>
        <taxon>Rhabditomorpha</taxon>
        <taxon>Rhabditoidea</taxon>
        <taxon>Rhabditidae</taxon>
        <taxon>Peloderinae</taxon>
        <taxon>Caenorhabditis</taxon>
    </lineage>
</organism>
<proteinExistence type="predicted"/>
<name>A0A1I7SZA2_9PELO</name>
<reference evidence="3" key="1">
    <citation type="submission" date="2016-11" db="UniProtKB">
        <authorList>
            <consortium name="WormBaseParasite"/>
        </authorList>
    </citation>
    <scope>IDENTIFICATION</scope>
</reference>
<accession>A0A1I7SZA2</accession>